<protein>
    <submittedName>
        <fullName evidence="1">Zinc-ribbon domain protein</fullName>
    </submittedName>
</protein>
<proteinExistence type="predicted"/>
<reference evidence="1" key="1">
    <citation type="journal article" date="2021" name="Proc. Natl. Acad. Sci. U.S.A.">
        <title>A Catalog of Tens of Thousands of Viruses from Human Metagenomes Reveals Hidden Associations with Chronic Diseases.</title>
        <authorList>
            <person name="Tisza M.J."/>
            <person name="Buck C.B."/>
        </authorList>
    </citation>
    <scope>NUCLEOTIDE SEQUENCE</scope>
    <source>
        <strain evidence="1">CtFbs2</strain>
    </source>
</reference>
<evidence type="ECO:0000313" key="1">
    <source>
        <dbReference type="EMBL" id="DAD95499.1"/>
    </source>
</evidence>
<accession>A0A8S5NN45</accession>
<organism evidence="1">
    <name type="scientific">Siphoviridae sp. ctFbs2</name>
    <dbReference type="NCBI Taxonomy" id="2826213"/>
    <lineage>
        <taxon>Viruses</taxon>
        <taxon>Duplodnaviria</taxon>
        <taxon>Heunggongvirae</taxon>
        <taxon>Uroviricota</taxon>
        <taxon>Caudoviricetes</taxon>
    </lineage>
</organism>
<name>A0A8S5NN45_9CAUD</name>
<sequence>MISDEERRRAVTERTCATCADCNGRACTVDGFAMCGHDAACEYYRAKRADGGKADMGIECPNCSEQTDRIDKGNVFVCEKGKPPMREVRYYCRHCDSTVIFPKKCEQKEVDHD</sequence>
<dbReference type="EMBL" id="BK015193">
    <property type="protein sequence ID" value="DAD95499.1"/>
    <property type="molecule type" value="Genomic_DNA"/>
</dbReference>